<proteinExistence type="predicted"/>
<feature type="region of interest" description="Disordered" evidence="1">
    <location>
        <begin position="132"/>
        <end position="202"/>
    </location>
</feature>
<evidence type="ECO:0000313" key="3">
    <source>
        <dbReference type="Proteomes" id="UP001150569"/>
    </source>
</evidence>
<evidence type="ECO:0008006" key="4">
    <source>
        <dbReference type="Google" id="ProtNLM"/>
    </source>
</evidence>
<sequence length="202" mass="23724">MRYAREYLPHKLAREMGNLFDRDDTWEGFRDYLLRYARARVQPAASRKNRNLWKLGRERPRGKDVLEFLVRFERAAEKATNASRLDKVHLLREALGDDMLRRACDRSDKIDLTYEDYLAELMKIARKDAAVENSKEAFGRQRHNRKKDVDKDYSSDSEYDSDAENLPRRAGKSLKRQPTTLTVQTSAEPSKTLSIEQQVERL</sequence>
<keyword evidence="3" id="KW-1185">Reference proteome</keyword>
<name>A0A9W7ZLE6_9FUNG</name>
<dbReference type="Proteomes" id="UP001150569">
    <property type="component" value="Unassembled WGS sequence"/>
</dbReference>
<reference evidence="2" key="1">
    <citation type="submission" date="2022-07" db="EMBL/GenBank/DDBJ databases">
        <title>Phylogenomic reconstructions and comparative analyses of Kickxellomycotina fungi.</title>
        <authorList>
            <person name="Reynolds N.K."/>
            <person name="Stajich J.E."/>
            <person name="Barry K."/>
            <person name="Grigoriev I.V."/>
            <person name="Crous P."/>
            <person name="Smith M.E."/>
        </authorList>
    </citation>
    <scope>NUCLEOTIDE SEQUENCE</scope>
    <source>
        <strain evidence="2">RSA 861</strain>
    </source>
</reference>
<feature type="non-terminal residue" evidence="2">
    <location>
        <position position="202"/>
    </location>
</feature>
<dbReference type="EMBL" id="JANBPT010002337">
    <property type="protein sequence ID" value="KAJ1902794.1"/>
    <property type="molecule type" value="Genomic_DNA"/>
</dbReference>
<organism evidence="2 3">
    <name type="scientific">Tieghemiomyces parasiticus</name>
    <dbReference type="NCBI Taxonomy" id="78921"/>
    <lineage>
        <taxon>Eukaryota</taxon>
        <taxon>Fungi</taxon>
        <taxon>Fungi incertae sedis</taxon>
        <taxon>Zoopagomycota</taxon>
        <taxon>Kickxellomycotina</taxon>
        <taxon>Dimargaritomycetes</taxon>
        <taxon>Dimargaritales</taxon>
        <taxon>Dimargaritaceae</taxon>
        <taxon>Tieghemiomyces</taxon>
    </lineage>
</organism>
<feature type="compositionally biased region" description="Polar residues" evidence="1">
    <location>
        <begin position="176"/>
        <end position="202"/>
    </location>
</feature>
<evidence type="ECO:0000256" key="1">
    <source>
        <dbReference type="SAM" id="MobiDB-lite"/>
    </source>
</evidence>
<gene>
    <name evidence="2" type="ORF">IWQ60_012641</name>
</gene>
<dbReference type="AlphaFoldDB" id="A0A9W7ZLE6"/>
<comment type="caution">
    <text evidence="2">The sequence shown here is derived from an EMBL/GenBank/DDBJ whole genome shotgun (WGS) entry which is preliminary data.</text>
</comment>
<protein>
    <recommendedName>
        <fullName evidence="4">Retrotransposon gag domain-containing protein</fullName>
    </recommendedName>
</protein>
<accession>A0A9W7ZLE6</accession>
<evidence type="ECO:0000313" key="2">
    <source>
        <dbReference type="EMBL" id="KAJ1902794.1"/>
    </source>
</evidence>